<feature type="compositionally biased region" description="Polar residues" evidence="4">
    <location>
        <begin position="1075"/>
        <end position="1086"/>
    </location>
</feature>
<feature type="compositionally biased region" description="Basic and acidic residues" evidence="4">
    <location>
        <begin position="2537"/>
        <end position="2550"/>
    </location>
</feature>
<feature type="region of interest" description="Disordered" evidence="4">
    <location>
        <begin position="1123"/>
        <end position="1156"/>
    </location>
</feature>
<dbReference type="PROSITE" id="PS50082">
    <property type="entry name" value="WD_REPEATS_2"/>
    <property type="match status" value="2"/>
</dbReference>
<feature type="region of interest" description="Disordered" evidence="4">
    <location>
        <begin position="801"/>
        <end position="874"/>
    </location>
</feature>
<dbReference type="Proteomes" id="UP000053268">
    <property type="component" value="Unassembled WGS sequence"/>
</dbReference>
<sequence length="2876" mass="319110">MAAVKKPTYAKLAQTSVGGEWSYSEELIQSFEYRFLCFQIKLETVFGLTVSSNAALDCDPNTEVVAYPAGCTVVLYNVRKNRQSHVLNASRKSVTCVAFSPDGRYLATGECGHAPAVRVWDLQDPSASGAVQIAEFPGHTHGVNCVAFSTSSKYLVSVGSQHDMIVNVWDWRANLKLASNKVSSRVKAVSFSESGNYFVTVGFRHVKFWYLEYSRNAKFKEPVPLMGRSAILGEQKDNEFCDVVCGRGEAADSTYAITRGGLLCEFNSRRLLDKWVELRTTSANCMAIGANYIFVGCAEGIVRCFAPDSLRYVTTLPRTHYLGVDVAQGVNINHMFTQPGNARYPDAIALTYDERNHKLTCVYNDHSLYVWDVRDIKRVGKSHSALYHSACIWGVDMVCGGGAETGLPPGRFLTCSSDDTVRVWSLQPTGPNIYSNELNKIVYIDPELKFLKDVDLTATSDRDKSKSYDDKIGVRCVRVSPCGRHVAAGDRAGNVWIHSSEGAPLHTLEAHDAEVLCLEYSAKPRLLASASRDRLVHVFLVDRGYQILQTLDEHSSSITAVRFLSSSAGLQMVSCGADKTILFRQLKTTQDGSYQFARGQNVSGRTTLYDMEVDAGGRHILTACQDRNVRVYSAAHGRHTKTFRGTTAEDGTLIKVALDSSGIYLATSSTDKILSVYDYYSGECMATMYGHSEIVTGLRFTPDCQHLVSASGDGCIFVWRVPHDMVVTMRARLAQQAIRQGRKVPVGSNGASGLDSETDSQLGSPPRDIPDTTKFGTPVVADYTLRIGKLPSWAKKSLGDELAAPGGGAPPATPAATPPAPPARGKWATRIQPANEKRVDSDGSKDSSLDSGTDTRYIEKRRDQNVKQRPKSLNLSQLPRVEALFRHFDATMKATCDILTISPRVEKVTLNLSKSRADGRTRHHTDDSSLGSFKYEDQESTEHDGDIEDISDGERTSSSESRNRPTYYPGNNDDDTPGEFMVNAMDAEELRQSVRRSKRWRAQSPRLDLPPAASLSGSGHDSDDDEVSTPSGDNADRNPLSGSCESIDTAGRREKYLKSAFDSLSGVELDSTLTGGNNSLSAQHLSRTPAARPDPEAARRREELQRRILETRRQLENVAFRSNLKSSQSTTDLSYIPEKDNSRRNRPVSMAVPNNSRPYGVPNLPFYPEENLDSLNFFDSLNPYQNMNLDYRNKNPYAIPANINHRMMPEYFENLAPYVPPHSGITQNQTDKRNVNYVPFSKKPVFKEQLPQKQPLAFTIDMGKKPIQSKVFNRLFSVNPQEEKEIPPKVPTRNFHLNLTDKPQPKLPKPNSRSIFKNYKSCPVSPVSEECKWADKVVQNNQNQANVKPQNAPVDPKKRNSLSFFVGIDNRAKETGKSIVDTIKSDTEKMIAEITRKYGDLDEYEPNNQGDLDLQPSKEVVEKNDGNFSSDSLEDCSLSQDVSCKNKLYSKKICKKHTKAKGMPRRAVSNYEIYGGTMEKPAVPVKPPCISQKSSTLPRNMPSNIDDVMDENYPINYKYSMYRCQSVLTKRCITRSNESVLSDNSNCSSVSNEIFLKYGNEVAFQQAKYDSRYNLNDSQNCSFENLNEPDDKYLEKHRHSSASFFLNQKKYMKTSCSQESMLSDEMYLDNDIQLSRTNCNSLESVLSDDSECTKSAPLEMLFEGARTSRKPSHPAAGMPNSKSCYEFDNSSKSYGSSPNNVSYMGGYMYNNYLGESSSNYRDIVVSPKPPTSKVYGFDVPGGEYSGHKTVTRSKSLYDSTSKQIPASTKSVAYYFDGNNIQQYDKEKKGTDEIPRLNTGDYMANTSKSLQPKFSEKHKYKSEMEGCEQNTMTKSKSCSFEVVLEPASKPNPLKNLMEKRNSHVQKNLEKFEEQIRKNIQTKVNKNQLNKEKANAAKYNNTTKSLERGSGPKNNNVKITMEFVPHKPPKPIKRTSSTKMNNRLKAGLDKGTLSSSISSQYKAKLDGLQNKNYNSNKKQEDANSNKVDSDSAEKSFDVFVKEKDVNENKSEMQMDSLEVFAIQRMERLQHVSMDSLDVIDDSQNEFSKDSLDYYSEQDKKKTIIRTSKNQMNRRMSSRVECEGPCHSRQNIAAKENIAPPDTSDEVKKYKYIERKLEIINKLVEMEERKILQEKILKEWRMRPLKANINDGKGVVKLLSRKFEKLATKQNTVSDFTSLTLEEADTDTDTASENKEIKRNLSLPDILDSDQIGGLVTVDIEVSNDAGNDAIEIDHPEPTQLNNAVCSELKAIQKTLPQRVYNEMVIPKTDVHLDSENYESSTTSSSCTNSPKRLSMYGFHRPKTPLRKVFRMPGPRCNTGNQMCTPECKVRPSLASGGGVRNSGLSKKFPFQPPVLPSKFSPVQASRTHLSPPEREEEAGGMRRAISLSDLAKPVPAPRTPQAPVKSTPPTSANSSKSPSGFVRPAPRYNSKSSMTRSSSVGVLNQSDSESDPQPSRQAASRVQGLMRPTISSMNKATANTARRRGLVNSYSTASVSTVAREESSSEAEDRGTSEPPVAAPRPRAASADRAQRRLVGRSGSERDLSAKAREVTARLTTNTRQRSKPEPPPENNLSPSQLCLALTDQLTKTAGKVVHLYRRLQRDPSAAADISESDPQPSRQAASRVQGLMRPTISSMNKATANTARRRGLVNSYSTASVSTVAREESSSEAEDRGTSEPPVAAPRPRAASADRAQRRLVGRSGSERDLSAKAREVTARLTTNTRQRSKPEPPPENNLSPSQLCLALTDQLTKTAGKVVHLYRRLQRDPSAAADISGLEAAILETQKVLRGAVLRAQNGEAPSSLSSTDGDCRALNVDSTRQKLENLVSKEASVGGNPAMSLIEQYSDILLNMMQSKMVNQFSQSPQSLPPATREPGADS</sequence>
<dbReference type="GO" id="GO:0072686">
    <property type="term" value="C:mitotic spindle"/>
    <property type="evidence" value="ECO:0007669"/>
    <property type="project" value="TreeGrafter"/>
</dbReference>
<dbReference type="GO" id="GO:0016301">
    <property type="term" value="F:kinase activity"/>
    <property type="evidence" value="ECO:0007669"/>
    <property type="project" value="UniProtKB-KW"/>
</dbReference>
<keyword evidence="2" id="KW-0677">Repeat</keyword>
<dbReference type="PANTHER" id="PTHR45589">
    <property type="entry name" value="WD REPEAT DOMAIN 62, ISOFORM G"/>
    <property type="match status" value="1"/>
</dbReference>
<feature type="region of interest" description="Disordered" evidence="4">
    <location>
        <begin position="2856"/>
        <end position="2876"/>
    </location>
</feature>
<evidence type="ECO:0000259" key="6">
    <source>
        <dbReference type="Pfam" id="PF24782"/>
    </source>
</evidence>
<feature type="compositionally biased region" description="Basic and acidic residues" evidence="4">
    <location>
        <begin position="2369"/>
        <end position="2378"/>
    </location>
</feature>
<proteinExistence type="predicted"/>
<dbReference type="PANTHER" id="PTHR45589:SF1">
    <property type="entry name" value="WD REPEAT DOMAIN 62, ISOFORM G"/>
    <property type="match status" value="1"/>
</dbReference>
<feature type="compositionally biased region" description="Basic and acidic residues" evidence="4">
    <location>
        <begin position="2497"/>
        <end position="2510"/>
    </location>
</feature>
<feature type="region of interest" description="Disordered" evidence="4">
    <location>
        <begin position="1075"/>
        <end position="1101"/>
    </location>
</feature>
<dbReference type="FunFam" id="2.130.10.10:FF:000046">
    <property type="entry name" value="WD repeat-containing protein 62 isoform 1"/>
    <property type="match status" value="1"/>
</dbReference>
<feature type="compositionally biased region" description="Polar residues" evidence="4">
    <location>
        <begin position="2405"/>
        <end position="2416"/>
    </location>
</feature>
<feature type="region of interest" description="Disordered" evidence="4">
    <location>
        <begin position="2603"/>
        <end position="2737"/>
    </location>
</feature>
<dbReference type="SMART" id="SM00320">
    <property type="entry name" value="WD40"/>
    <property type="match status" value="11"/>
</dbReference>
<feature type="compositionally biased region" description="Basic and acidic residues" evidence="4">
    <location>
        <begin position="916"/>
        <end position="927"/>
    </location>
</feature>
<dbReference type="InterPro" id="IPR056161">
    <property type="entry name" value="WD40_MABP1-WDR62_1st"/>
</dbReference>
<feature type="compositionally biased region" description="Basic and acidic residues" evidence="4">
    <location>
        <begin position="856"/>
        <end position="866"/>
    </location>
</feature>
<dbReference type="GO" id="GO:0007099">
    <property type="term" value="P:centriole replication"/>
    <property type="evidence" value="ECO:0007669"/>
    <property type="project" value="TreeGrafter"/>
</dbReference>
<feature type="compositionally biased region" description="Polar residues" evidence="4">
    <location>
        <begin position="2467"/>
        <end position="2478"/>
    </location>
</feature>
<dbReference type="STRING" id="66420.A0A194PZ07"/>
<feature type="compositionally biased region" description="Polar residues" evidence="4">
    <location>
        <begin position="2630"/>
        <end position="2641"/>
    </location>
</feature>
<feature type="compositionally biased region" description="Basic and acidic residues" evidence="4">
    <location>
        <begin position="952"/>
        <end position="963"/>
    </location>
</feature>
<feature type="compositionally biased region" description="Polar residues" evidence="4">
    <location>
        <begin position="1123"/>
        <end position="1133"/>
    </location>
</feature>
<feature type="region of interest" description="Disordered" evidence="4">
    <location>
        <begin position="2331"/>
        <end position="2574"/>
    </location>
</feature>
<feature type="region of interest" description="Disordered" evidence="4">
    <location>
        <begin position="1969"/>
        <end position="1990"/>
    </location>
</feature>
<feature type="compositionally biased region" description="Polar residues" evidence="4">
    <location>
        <begin position="2427"/>
        <end position="2458"/>
    </location>
</feature>
<evidence type="ECO:0000313" key="8">
    <source>
        <dbReference type="Proteomes" id="UP000053268"/>
    </source>
</evidence>
<dbReference type="PROSITE" id="PS50294">
    <property type="entry name" value="WD_REPEATS_REGION"/>
    <property type="match status" value="1"/>
</dbReference>
<reference evidence="7 8" key="1">
    <citation type="journal article" date="2015" name="Nat. Commun.">
        <title>Outbred genome sequencing and CRISPR/Cas9 gene editing in butterflies.</title>
        <authorList>
            <person name="Li X."/>
            <person name="Fan D."/>
            <person name="Zhang W."/>
            <person name="Liu G."/>
            <person name="Zhang L."/>
            <person name="Zhao L."/>
            <person name="Fang X."/>
            <person name="Chen L."/>
            <person name="Dong Y."/>
            <person name="Chen Y."/>
            <person name="Ding Y."/>
            <person name="Zhao R."/>
            <person name="Feng M."/>
            <person name="Zhu Y."/>
            <person name="Feng Y."/>
            <person name="Jiang X."/>
            <person name="Zhu D."/>
            <person name="Xiang H."/>
            <person name="Feng X."/>
            <person name="Li S."/>
            <person name="Wang J."/>
            <person name="Zhang G."/>
            <person name="Kronforst M.R."/>
            <person name="Wang W."/>
        </authorList>
    </citation>
    <scope>NUCLEOTIDE SEQUENCE [LARGE SCALE GENOMIC DNA]</scope>
    <source>
        <strain evidence="7">Ya'a_city_454_Px</strain>
        <tissue evidence="7">Whole body</tissue>
    </source>
</reference>
<name>A0A194PZ07_PAPXU</name>
<feature type="compositionally biased region" description="Basic and acidic residues" evidence="4">
    <location>
        <begin position="2700"/>
        <end position="2713"/>
    </location>
</feature>
<evidence type="ECO:0000313" key="7">
    <source>
        <dbReference type="EMBL" id="KPI96390.1"/>
    </source>
</evidence>
<dbReference type="Pfam" id="PF24780">
    <property type="entry name" value="WD40_MABP1-WDR62_1st"/>
    <property type="match status" value="1"/>
</dbReference>
<feature type="domain" description="MABP1/WDR62 second WD40" evidence="6">
    <location>
        <begin position="392"/>
        <end position="721"/>
    </location>
</feature>
<feature type="compositionally biased region" description="Basic and acidic residues" evidence="4">
    <location>
        <begin position="835"/>
        <end position="848"/>
    </location>
</feature>
<dbReference type="InterPro" id="IPR001680">
    <property type="entry name" value="WD40_rpt"/>
</dbReference>
<dbReference type="InterPro" id="IPR052779">
    <property type="entry name" value="WDR62"/>
</dbReference>
<evidence type="ECO:0000256" key="1">
    <source>
        <dbReference type="ARBA" id="ARBA00022574"/>
    </source>
</evidence>
<dbReference type="SUPFAM" id="SSF50978">
    <property type="entry name" value="WD40 repeat-like"/>
    <property type="match status" value="2"/>
</dbReference>
<dbReference type="InterPro" id="IPR056162">
    <property type="entry name" value="WD40_MABP1-WDR62_2nd"/>
</dbReference>
<feature type="repeat" description="WD" evidence="3">
    <location>
        <begin position="508"/>
        <end position="549"/>
    </location>
</feature>
<keyword evidence="7" id="KW-0418">Kinase</keyword>
<keyword evidence="7" id="KW-0808">Transferase</keyword>
<dbReference type="InterPro" id="IPR036322">
    <property type="entry name" value="WD40_repeat_dom_sf"/>
</dbReference>
<organism evidence="7 8">
    <name type="scientific">Papilio xuthus</name>
    <name type="common">Asian swallowtail butterfly</name>
    <dbReference type="NCBI Taxonomy" id="66420"/>
    <lineage>
        <taxon>Eukaryota</taxon>
        <taxon>Metazoa</taxon>
        <taxon>Ecdysozoa</taxon>
        <taxon>Arthropoda</taxon>
        <taxon>Hexapoda</taxon>
        <taxon>Insecta</taxon>
        <taxon>Pterygota</taxon>
        <taxon>Neoptera</taxon>
        <taxon>Endopterygota</taxon>
        <taxon>Lepidoptera</taxon>
        <taxon>Glossata</taxon>
        <taxon>Ditrysia</taxon>
        <taxon>Papilionoidea</taxon>
        <taxon>Papilionidae</taxon>
        <taxon>Papilioninae</taxon>
        <taxon>Papilio</taxon>
    </lineage>
</organism>
<feature type="region of interest" description="Disordered" evidence="4">
    <location>
        <begin position="2273"/>
        <end position="2295"/>
    </location>
</feature>
<gene>
    <name evidence="7" type="ORF">RR46_12420</name>
</gene>
<feature type="compositionally biased region" description="Low complexity" evidence="4">
    <location>
        <begin position="2275"/>
        <end position="2287"/>
    </location>
</feature>
<feature type="compositionally biased region" description="Polar residues" evidence="4">
    <location>
        <begin position="2611"/>
        <end position="2621"/>
    </location>
</feature>
<dbReference type="EMBL" id="KQ459593">
    <property type="protein sequence ID" value="KPI96390.1"/>
    <property type="molecule type" value="Genomic_DNA"/>
</dbReference>
<feature type="compositionally biased region" description="Pro residues" evidence="4">
    <location>
        <begin position="811"/>
        <end position="822"/>
    </location>
</feature>
<feature type="compositionally biased region" description="Basic and acidic residues" evidence="4">
    <location>
        <begin position="934"/>
        <end position="944"/>
    </location>
</feature>
<evidence type="ECO:0000256" key="4">
    <source>
        <dbReference type="SAM" id="MobiDB-lite"/>
    </source>
</evidence>
<feature type="region of interest" description="Disordered" evidence="4">
    <location>
        <begin position="993"/>
        <end position="1049"/>
    </location>
</feature>
<feature type="region of interest" description="Disordered" evidence="4">
    <location>
        <begin position="738"/>
        <end position="775"/>
    </location>
</feature>
<feature type="compositionally biased region" description="Basic and acidic residues" evidence="4">
    <location>
        <begin position="1975"/>
        <end position="1990"/>
    </location>
</feature>
<evidence type="ECO:0000256" key="3">
    <source>
        <dbReference type="PROSITE-ProRule" id="PRU00221"/>
    </source>
</evidence>
<evidence type="ECO:0000256" key="2">
    <source>
        <dbReference type="ARBA" id="ARBA00022737"/>
    </source>
</evidence>
<accession>A0A194PZ07</accession>
<feature type="region of interest" description="Disordered" evidence="4">
    <location>
        <begin position="916"/>
        <end position="979"/>
    </location>
</feature>
<dbReference type="Pfam" id="PF24782">
    <property type="entry name" value="WD40_MABP1-WDR62_2nd"/>
    <property type="match status" value="1"/>
</dbReference>
<protein>
    <submittedName>
        <fullName evidence="7">Mitogen-activated protein kinase-binding protein 1</fullName>
    </submittedName>
</protein>
<feature type="domain" description="MABP1/WDR62 first WD40" evidence="5">
    <location>
        <begin position="55"/>
        <end position="386"/>
    </location>
</feature>
<keyword evidence="8" id="KW-1185">Reference proteome</keyword>
<keyword evidence="1 3" id="KW-0853">WD repeat</keyword>
<dbReference type="Gene3D" id="2.130.10.10">
    <property type="entry name" value="YVTN repeat-like/Quinoprotein amine dehydrogenase"/>
    <property type="match status" value="3"/>
</dbReference>
<feature type="repeat" description="WD" evidence="3">
    <location>
        <begin position="688"/>
        <end position="721"/>
    </location>
</feature>
<feature type="compositionally biased region" description="Basic and acidic residues" evidence="4">
    <location>
        <begin position="2660"/>
        <end position="2673"/>
    </location>
</feature>
<dbReference type="InterPro" id="IPR015943">
    <property type="entry name" value="WD40/YVTN_repeat-like_dom_sf"/>
</dbReference>
<evidence type="ECO:0000259" key="5">
    <source>
        <dbReference type="Pfam" id="PF24780"/>
    </source>
</evidence>